<keyword evidence="2" id="KW-1185">Reference proteome</keyword>
<evidence type="ECO:0000313" key="1">
    <source>
        <dbReference type="EMBL" id="EME63126.1"/>
    </source>
</evidence>
<sequence length="79" mass="8763">MIISSDAETIVDQIGIPVEIAQTMVNQLDQLLNDGATTVDEAAEFLEGHYKGQVHAGVRWDVLVDCYIRNQHVTPENLL</sequence>
<dbReference type="Proteomes" id="UP000054226">
    <property type="component" value="Unassembled WGS sequence"/>
</dbReference>
<reference evidence="1 2" key="1">
    <citation type="journal article" date="2013" name="Genome Announc.">
        <title>Draft Genome Sequence of Amycolatopsis decaplanina Strain DSM 44594T.</title>
        <authorList>
            <person name="Kaur N."/>
            <person name="Kumar S."/>
            <person name="Bala M."/>
            <person name="Raghava G.P."/>
            <person name="Mayilraj S."/>
        </authorList>
    </citation>
    <scope>NUCLEOTIDE SEQUENCE [LARGE SCALE GENOMIC DNA]</scope>
    <source>
        <strain evidence="1 2">DSM 44594</strain>
    </source>
</reference>
<evidence type="ECO:0000313" key="2">
    <source>
        <dbReference type="Proteomes" id="UP000054226"/>
    </source>
</evidence>
<gene>
    <name evidence="1" type="ORF">H074_06689</name>
</gene>
<comment type="caution">
    <text evidence="1">The sequence shown here is derived from an EMBL/GenBank/DDBJ whole genome shotgun (WGS) entry which is preliminary data.</text>
</comment>
<protein>
    <submittedName>
        <fullName evidence="1">Uncharacterized protein</fullName>
    </submittedName>
</protein>
<organism evidence="1 2">
    <name type="scientific">Amycolatopsis decaplanina DSM 44594</name>
    <dbReference type="NCBI Taxonomy" id="1284240"/>
    <lineage>
        <taxon>Bacteria</taxon>
        <taxon>Bacillati</taxon>
        <taxon>Actinomycetota</taxon>
        <taxon>Actinomycetes</taxon>
        <taxon>Pseudonocardiales</taxon>
        <taxon>Pseudonocardiaceae</taxon>
        <taxon>Amycolatopsis</taxon>
    </lineage>
</organism>
<dbReference type="PATRIC" id="fig|1284240.4.peg.1351"/>
<name>M2XQ67_9PSEU</name>
<proteinExistence type="predicted"/>
<dbReference type="AlphaFoldDB" id="M2XQ67"/>
<accession>M2XQ67</accession>
<dbReference type="EMBL" id="AOHO01000030">
    <property type="protein sequence ID" value="EME63126.1"/>
    <property type="molecule type" value="Genomic_DNA"/>
</dbReference>